<protein>
    <recommendedName>
        <fullName evidence="1">UPF0260 protein A1355_10160</fullName>
    </recommendedName>
</protein>
<dbReference type="Pfam" id="PF03692">
    <property type="entry name" value="CxxCxxCC"/>
    <property type="match status" value="1"/>
</dbReference>
<comment type="caution">
    <text evidence="2">The sequence shown here is derived from an EMBL/GenBank/DDBJ whole genome shotgun (WGS) entry which is preliminary data.</text>
</comment>
<dbReference type="OrthoDB" id="9786855at2"/>
<dbReference type="EMBL" id="LUUK01000189">
    <property type="protein sequence ID" value="OAI15967.1"/>
    <property type="molecule type" value="Genomic_DNA"/>
</dbReference>
<accession>A0A177ND45</accession>
<dbReference type="NCBIfam" id="NF003507">
    <property type="entry name" value="PRK05170.2-5"/>
    <property type="match status" value="1"/>
</dbReference>
<keyword evidence="3" id="KW-1185">Reference proteome</keyword>
<dbReference type="PANTHER" id="PTHR37421">
    <property type="entry name" value="UPF0260 PROTEIN YCGN"/>
    <property type="match status" value="1"/>
</dbReference>
<name>A0A177ND45_9GAMM</name>
<dbReference type="RefSeq" id="WP_064030461.1">
    <property type="nucleotide sequence ID" value="NZ_LUUK01000189.1"/>
</dbReference>
<dbReference type="NCBIfam" id="NF003501">
    <property type="entry name" value="PRK05170.1-5"/>
    <property type="match status" value="1"/>
</dbReference>
<dbReference type="STRING" id="702114.A1355_10160"/>
<dbReference type="HAMAP" id="MF_00676">
    <property type="entry name" value="UPF0260"/>
    <property type="match status" value="1"/>
</dbReference>
<evidence type="ECO:0000256" key="1">
    <source>
        <dbReference type="HAMAP-Rule" id="MF_00676"/>
    </source>
</evidence>
<evidence type="ECO:0000313" key="2">
    <source>
        <dbReference type="EMBL" id="OAI15967.1"/>
    </source>
</evidence>
<reference evidence="3" key="1">
    <citation type="submission" date="2016-03" db="EMBL/GenBank/DDBJ databases">
        <authorList>
            <person name="Heylen K."/>
            <person name="De Vos P."/>
            <person name="Vekeman B."/>
        </authorList>
    </citation>
    <scope>NUCLEOTIDE SEQUENCE [LARGE SCALE GENOMIC DNA]</scope>
    <source>
        <strain evidence="3">R-45383</strain>
    </source>
</reference>
<dbReference type="AlphaFoldDB" id="A0A177ND45"/>
<organism evidence="2 3">
    <name type="scientific">Methylomonas koyamae</name>
    <dbReference type="NCBI Taxonomy" id="702114"/>
    <lineage>
        <taxon>Bacteria</taxon>
        <taxon>Pseudomonadati</taxon>
        <taxon>Pseudomonadota</taxon>
        <taxon>Gammaproteobacteria</taxon>
        <taxon>Methylococcales</taxon>
        <taxon>Methylococcaceae</taxon>
        <taxon>Methylomonas</taxon>
    </lineage>
</organism>
<dbReference type="InterPro" id="IPR005358">
    <property type="entry name" value="Puta_zinc/iron-chelating_dom"/>
</dbReference>
<comment type="similarity">
    <text evidence="1">Belongs to the UPF0260 family.</text>
</comment>
<gene>
    <name evidence="2" type="ORF">A1355_10160</name>
</gene>
<dbReference type="InterPro" id="IPR008228">
    <property type="entry name" value="UCP006173"/>
</dbReference>
<proteinExistence type="inferred from homology"/>
<evidence type="ECO:0000313" key="3">
    <source>
        <dbReference type="Proteomes" id="UP000077628"/>
    </source>
</evidence>
<dbReference type="PIRSF" id="PIRSF006173">
    <property type="entry name" value="UCP006173"/>
    <property type="match status" value="1"/>
</dbReference>
<dbReference type="Proteomes" id="UP000077628">
    <property type="component" value="Unassembled WGS sequence"/>
</dbReference>
<dbReference type="PANTHER" id="PTHR37421:SF1">
    <property type="entry name" value="UPF0260 PROTEIN YCGN"/>
    <property type="match status" value="1"/>
</dbReference>
<sequence>MNFWETKTLAEMTTEEWESLCDRCGKCCLNKLEDEDTGEIALTRVVCDLIDLDTCSCSRYAERCTLVPDCLDLKQHDFSAYHWMPDTCAYRLLLDGEALPEWHPLVSGRQDTVAEAGISVARFAIKESEVDDMEDHIIAWLPPKPRD</sequence>